<reference evidence="1 2" key="1">
    <citation type="submission" date="2010-08" db="EMBL/GenBank/DDBJ databases">
        <authorList>
            <person name="Weinstock G."/>
            <person name="Sodergren E."/>
            <person name="Clifton S."/>
            <person name="Fulton L."/>
            <person name="Fulton B."/>
            <person name="Courtney L."/>
            <person name="Fronick C."/>
            <person name="Harrison M."/>
            <person name="Strong C."/>
            <person name="Farmer C."/>
            <person name="Delahaunty K."/>
            <person name="Markovic C."/>
            <person name="Hall O."/>
            <person name="Minx P."/>
            <person name="Tomlinson C."/>
            <person name="Mitreva M."/>
            <person name="Hou S."/>
            <person name="Chen J."/>
            <person name="Wollam A."/>
            <person name="Pepin K.H."/>
            <person name="Johnson M."/>
            <person name="Bhonagiri V."/>
            <person name="Zhang X."/>
            <person name="Suruliraj S."/>
            <person name="Warren W."/>
            <person name="Chinwalla A."/>
            <person name="Mardis E.R."/>
            <person name="Wilson R.K."/>
        </authorList>
    </citation>
    <scope>NUCLEOTIDE SEQUENCE [LARGE SCALE GENOMIC DNA]</scope>
    <source>
        <strain evidence="1 2">F0399</strain>
    </source>
</reference>
<dbReference type="AlphaFoldDB" id="E7N490"/>
<accession>E7N490</accession>
<dbReference type="STRING" id="749551.HMPREF9555_01833"/>
<gene>
    <name evidence="1" type="ORF">HMPREF9555_01833</name>
</gene>
<evidence type="ECO:0008006" key="3">
    <source>
        <dbReference type="Google" id="ProtNLM"/>
    </source>
</evidence>
<dbReference type="HOGENOM" id="CLU_061331_0_0_9"/>
<dbReference type="EMBL" id="AECV01000047">
    <property type="protein sequence ID" value="EFW29024.1"/>
    <property type="molecule type" value="Genomic_DNA"/>
</dbReference>
<keyword evidence="2" id="KW-1185">Reference proteome</keyword>
<evidence type="ECO:0000313" key="1">
    <source>
        <dbReference type="EMBL" id="EFW29024.1"/>
    </source>
</evidence>
<comment type="caution">
    <text evidence="1">The sequence shown here is derived from an EMBL/GenBank/DDBJ whole genome shotgun (WGS) entry which is preliminary data.</text>
</comment>
<dbReference type="RefSeq" id="WP_009350482.1">
    <property type="nucleotide sequence ID" value="NZ_GL638151.1"/>
</dbReference>
<sequence length="305" mass="35027">MTDKEWMQLELSRKVKAEGGNISVERMTEIVSELSRRLRENPNLPREVNSITADELIARARKKTGEERYRIVKRVLRMEPNNITAACMEVEYLAKNADDRVHLYEDLARAATARLRAEGLFAEKNIGKFWSLTATKPYMFLRLSYLDALCEARKLRLAAKECEEMMRLSEHDDLGRRYRLMFIYATIEDGDPAIELYQRYEEGVAMMYLPLAMLFYRLGKMKMARSFLKELSATNIDTAAFFERGLAGDLPRRAPGRHAGSFAIGTMEEFGEAVSDNEFAFVGMEAFFAWGLSELRQESPEVSHA</sequence>
<proteinExistence type="predicted"/>
<organism evidence="1 2">
    <name type="scientific">Selenomonas artemidis F0399</name>
    <dbReference type="NCBI Taxonomy" id="749551"/>
    <lineage>
        <taxon>Bacteria</taxon>
        <taxon>Bacillati</taxon>
        <taxon>Bacillota</taxon>
        <taxon>Negativicutes</taxon>
        <taxon>Selenomonadales</taxon>
        <taxon>Selenomonadaceae</taxon>
        <taxon>Selenomonas</taxon>
    </lineage>
</organism>
<evidence type="ECO:0000313" key="2">
    <source>
        <dbReference type="Proteomes" id="UP000004633"/>
    </source>
</evidence>
<protein>
    <recommendedName>
        <fullName evidence="3">Tetratricopeptide repeat protein</fullName>
    </recommendedName>
</protein>
<dbReference type="Proteomes" id="UP000004633">
    <property type="component" value="Unassembled WGS sequence"/>
</dbReference>
<name>E7N490_9FIRM</name>